<feature type="chain" id="PRO_5030911991" evidence="1">
    <location>
        <begin position="29"/>
        <end position="158"/>
    </location>
</feature>
<name>A0A7Y0U1T4_9ACTO</name>
<dbReference type="RefSeq" id="WP_169772010.1">
    <property type="nucleotide sequence ID" value="NZ_JABCUR010000005.1"/>
</dbReference>
<dbReference type="Proteomes" id="UP000578252">
    <property type="component" value="Unassembled WGS sequence"/>
</dbReference>
<sequence>MRKIRLTSLFTALVLAVCTVSFPGTAFAANSTISSQEKLSHVLSESNSGNSQGGHSFETRGAKSLAIKTTLKDIAFGLRGGGEEFIKFAGKALDKQAVKVLRKNLDFAADAIDGVARIPDLAEHVVKEKLFYTLRPLDHGNAVVISDAVTTLVSAVVL</sequence>
<evidence type="ECO:0000313" key="2">
    <source>
        <dbReference type="EMBL" id="NMW65247.1"/>
    </source>
</evidence>
<dbReference type="AlphaFoldDB" id="A0A7Y0U1T4"/>
<accession>A0A7Y0U1T4</accession>
<proteinExistence type="predicted"/>
<evidence type="ECO:0000313" key="3">
    <source>
        <dbReference type="Proteomes" id="UP000578252"/>
    </source>
</evidence>
<protein>
    <submittedName>
        <fullName evidence="2">Uncharacterized protein</fullName>
    </submittedName>
</protein>
<organism evidence="2 3">
    <name type="scientific">Mobiluncus mulieris</name>
    <dbReference type="NCBI Taxonomy" id="2052"/>
    <lineage>
        <taxon>Bacteria</taxon>
        <taxon>Bacillati</taxon>
        <taxon>Actinomycetota</taxon>
        <taxon>Actinomycetes</taxon>
        <taxon>Actinomycetales</taxon>
        <taxon>Actinomycetaceae</taxon>
        <taxon>Mobiluncus</taxon>
    </lineage>
</organism>
<keyword evidence="1" id="KW-0732">Signal</keyword>
<feature type="signal peptide" evidence="1">
    <location>
        <begin position="1"/>
        <end position="28"/>
    </location>
</feature>
<gene>
    <name evidence="2" type="ORF">HHJ78_06835</name>
</gene>
<evidence type="ECO:0000256" key="1">
    <source>
        <dbReference type="SAM" id="SignalP"/>
    </source>
</evidence>
<comment type="caution">
    <text evidence="2">The sequence shown here is derived from an EMBL/GenBank/DDBJ whole genome shotgun (WGS) entry which is preliminary data.</text>
</comment>
<dbReference type="EMBL" id="JABCUR010000005">
    <property type="protein sequence ID" value="NMW65247.1"/>
    <property type="molecule type" value="Genomic_DNA"/>
</dbReference>
<reference evidence="2 3" key="1">
    <citation type="submission" date="2020-04" db="EMBL/GenBank/DDBJ databases">
        <title>Antimicrobial susceptibility and clonality of vaginal-derived multi-drug resistant Mobiluncus isolates in China.</title>
        <authorList>
            <person name="Zhang X."/>
        </authorList>
    </citation>
    <scope>NUCLEOTIDE SEQUENCE [LARGE SCALE GENOMIC DNA]</scope>
    <source>
        <strain evidence="2 3">13</strain>
    </source>
</reference>